<feature type="transmembrane region" description="Helical" evidence="1">
    <location>
        <begin position="134"/>
        <end position="151"/>
    </location>
</feature>
<dbReference type="Proteomes" id="UP000323521">
    <property type="component" value="Chromosome"/>
</dbReference>
<feature type="transmembrane region" description="Helical" evidence="1">
    <location>
        <begin position="77"/>
        <end position="98"/>
    </location>
</feature>
<accession>A0A3G1KXZ2</accession>
<dbReference type="Pfam" id="PF06808">
    <property type="entry name" value="DctM"/>
    <property type="match status" value="1"/>
</dbReference>
<keyword evidence="1" id="KW-0812">Transmembrane</keyword>
<dbReference type="InterPro" id="IPR010656">
    <property type="entry name" value="DctM"/>
</dbReference>
<name>A0A3G1KXZ2_FORW1</name>
<keyword evidence="1" id="KW-1133">Transmembrane helix</keyword>
<evidence type="ECO:0000256" key="1">
    <source>
        <dbReference type="SAM" id="Phobius"/>
    </source>
</evidence>
<dbReference type="NCBIfam" id="TIGR02123">
    <property type="entry name" value="TRAP_fused"/>
    <property type="match status" value="1"/>
</dbReference>
<keyword evidence="1" id="KW-0472">Membrane</keyword>
<dbReference type="EMBL" id="CP017634">
    <property type="protein sequence ID" value="ATW27354.1"/>
    <property type="molecule type" value="Genomic_DNA"/>
</dbReference>
<keyword evidence="4" id="KW-1185">Reference proteome</keyword>
<evidence type="ECO:0000259" key="2">
    <source>
        <dbReference type="Pfam" id="PF06808"/>
    </source>
</evidence>
<feature type="transmembrane region" description="Helical" evidence="1">
    <location>
        <begin position="597"/>
        <end position="623"/>
    </location>
</feature>
<feature type="transmembrane region" description="Helical" evidence="1">
    <location>
        <begin position="47"/>
        <end position="65"/>
    </location>
</feature>
<feature type="transmembrane region" description="Helical" evidence="1">
    <location>
        <begin position="180"/>
        <end position="202"/>
    </location>
</feature>
<feature type="transmembrane region" description="Helical" evidence="1">
    <location>
        <begin position="348"/>
        <end position="367"/>
    </location>
</feature>
<feature type="transmembrane region" description="Helical" evidence="1">
    <location>
        <begin position="529"/>
        <end position="548"/>
    </location>
</feature>
<feature type="transmembrane region" description="Helical" evidence="1">
    <location>
        <begin position="104"/>
        <end position="127"/>
    </location>
</feature>
<dbReference type="OrthoDB" id="9759894at2"/>
<dbReference type="AlphaFoldDB" id="A0A3G1KXZ2"/>
<dbReference type="PANTHER" id="PTHR43849:SF2">
    <property type="entry name" value="BLL3936 PROTEIN"/>
    <property type="match status" value="1"/>
</dbReference>
<sequence>MTEVVEAPENQIWGSYDKTVKKIKIVLAVAWVLFQIISAMLNVPDPARARVIHLTFALIFVYLTFPFRRGNKNIMSALEGCANILAILLAIAGAVYMYTQYDLLIWRIGVPLPGDIIFGLIEIVLILEAVRRSLGWPLVILVSLFILYGYVGPHMPSILAHRGLSTARIMSNLYLGDGGIWGILLGVSTTYVASFIIFGSFFNITGAGAWFIDISYGLAGWMTGGPAKMAVIASALFGTISGNSAANVVTTGTFTIPLMKRVGYNNAFAGAVESVSSTGGQIMPPVMGAAAFLMVQVLGLPYAVIAKAALLPAILYFGSELICVHFEAKRVKLEGLPRTELPPIWATFKRGWFFLLPILVLLYLIFWQQLSPIFAALVSAFVSLLIAVFNKNNRLNVKKLIEACKDASNNMIQVAVACAAAGILVGMVSLTGLGFRISELILYISGENLMITLVLSAFASIIFGIGMPTTAVYIVVSSLIAPAIVELGVPALAAHLFIFYFACISAITPPVAVAAYAAAPLAKADPMDVGVKAFRLGLVAFIIPFMFVDNQALLLEGSFLTIFSAIISSTLGICALSGAVTGWLISDLKLWERVVLFMAALGMLKVGLATDIVGFVVLVFFIIKNLRRNKAAGEAV</sequence>
<feature type="transmembrane region" description="Helical" evidence="1">
    <location>
        <begin position="411"/>
        <end position="437"/>
    </location>
</feature>
<organism evidence="3 4">
    <name type="scientific">Formimonas warabiya</name>
    <dbReference type="NCBI Taxonomy" id="1761012"/>
    <lineage>
        <taxon>Bacteria</taxon>
        <taxon>Bacillati</taxon>
        <taxon>Bacillota</taxon>
        <taxon>Clostridia</taxon>
        <taxon>Eubacteriales</taxon>
        <taxon>Peptococcaceae</taxon>
        <taxon>Candidatus Formimonas</taxon>
    </lineage>
</organism>
<feature type="transmembrane region" description="Helical" evidence="1">
    <location>
        <begin position="373"/>
        <end position="390"/>
    </location>
</feature>
<feature type="transmembrane region" description="Helical" evidence="1">
    <location>
        <begin position="23"/>
        <end position="41"/>
    </location>
</feature>
<dbReference type="RefSeq" id="WP_148136706.1">
    <property type="nucleotide sequence ID" value="NZ_CP017634.1"/>
</dbReference>
<dbReference type="InterPro" id="IPR011853">
    <property type="entry name" value="TRAP_DctM-Dct_fused"/>
</dbReference>
<evidence type="ECO:0000313" key="3">
    <source>
        <dbReference type="EMBL" id="ATW27354.1"/>
    </source>
</evidence>
<feature type="transmembrane region" description="Helical" evidence="1">
    <location>
        <begin position="497"/>
        <end position="517"/>
    </location>
</feature>
<dbReference type="PANTHER" id="PTHR43849">
    <property type="entry name" value="BLL3936 PROTEIN"/>
    <property type="match status" value="1"/>
</dbReference>
<dbReference type="KEGG" id="fwa:DCMF_23690"/>
<protein>
    <recommendedName>
        <fullName evidence="2">TRAP C4-dicarboxylate transport system permease DctM subunit domain-containing protein</fullName>
    </recommendedName>
</protein>
<gene>
    <name evidence="3" type="ORF">DCMF_23690</name>
</gene>
<evidence type="ECO:0000313" key="4">
    <source>
        <dbReference type="Proteomes" id="UP000323521"/>
    </source>
</evidence>
<feature type="transmembrane region" description="Helical" evidence="1">
    <location>
        <begin position="449"/>
        <end position="476"/>
    </location>
</feature>
<proteinExistence type="predicted"/>
<reference evidence="3 4" key="1">
    <citation type="submission" date="2016-10" db="EMBL/GenBank/DDBJ databases">
        <title>Complete Genome Sequence of Peptococcaceae strain DCMF.</title>
        <authorList>
            <person name="Edwards R.J."/>
            <person name="Holland S.I."/>
            <person name="Deshpande N.P."/>
            <person name="Wong Y.K."/>
            <person name="Ertan H."/>
            <person name="Manefield M."/>
            <person name="Russell T.L."/>
            <person name="Lee M.J."/>
        </authorList>
    </citation>
    <scope>NUCLEOTIDE SEQUENCE [LARGE SCALE GENOMIC DNA]</scope>
    <source>
        <strain evidence="3 4">DCMF</strain>
    </source>
</reference>
<feature type="transmembrane region" description="Helical" evidence="1">
    <location>
        <begin position="560"/>
        <end position="585"/>
    </location>
</feature>
<feature type="domain" description="TRAP C4-dicarboxylate transport system permease DctM subunit" evidence="2">
    <location>
        <begin position="123"/>
        <end position="559"/>
    </location>
</feature>